<dbReference type="EMBL" id="BMVC01000006">
    <property type="protein sequence ID" value="GHC95902.1"/>
    <property type="molecule type" value="Genomic_DNA"/>
</dbReference>
<organism evidence="2 3">
    <name type="scientific">Streptomyces finlayi</name>
    <dbReference type="NCBI Taxonomy" id="67296"/>
    <lineage>
        <taxon>Bacteria</taxon>
        <taxon>Bacillati</taxon>
        <taxon>Actinomycetota</taxon>
        <taxon>Actinomycetes</taxon>
        <taxon>Kitasatosporales</taxon>
        <taxon>Streptomycetaceae</taxon>
        <taxon>Streptomyces</taxon>
    </lineage>
</organism>
<dbReference type="RefSeq" id="WP_189823963.1">
    <property type="nucleotide sequence ID" value="NZ_BMVC01000006.1"/>
</dbReference>
<comment type="caution">
    <text evidence="2">The sequence shown here is derived from an EMBL/GenBank/DDBJ whole genome shotgun (WGS) entry which is preliminary data.</text>
</comment>
<dbReference type="AlphaFoldDB" id="A0A918WYI5"/>
<reference evidence="2" key="1">
    <citation type="journal article" date="2014" name="Int. J. Syst. Evol. Microbiol.">
        <title>Complete genome sequence of Corynebacterium casei LMG S-19264T (=DSM 44701T), isolated from a smear-ripened cheese.</title>
        <authorList>
            <consortium name="US DOE Joint Genome Institute (JGI-PGF)"/>
            <person name="Walter F."/>
            <person name="Albersmeier A."/>
            <person name="Kalinowski J."/>
            <person name="Ruckert C."/>
        </authorList>
    </citation>
    <scope>NUCLEOTIDE SEQUENCE</scope>
    <source>
        <strain evidence="2">JCM 4637</strain>
    </source>
</reference>
<protein>
    <submittedName>
        <fullName evidence="2">Uncharacterized protein</fullName>
    </submittedName>
</protein>
<accession>A0A918WYI5</accession>
<gene>
    <name evidence="2" type="ORF">GCM10010334_35800</name>
</gene>
<sequence length="70" mass="7871">MHPDTFRHVHHARTADLQREATADRRASAAPHTDLPTRDVRAQVGWALVELGLRLVRTSGDTRFRTADVS</sequence>
<evidence type="ECO:0000313" key="2">
    <source>
        <dbReference type="EMBL" id="GHC95902.1"/>
    </source>
</evidence>
<feature type="region of interest" description="Disordered" evidence="1">
    <location>
        <begin position="1"/>
        <end position="36"/>
    </location>
</feature>
<feature type="compositionally biased region" description="Basic and acidic residues" evidence="1">
    <location>
        <begin position="1"/>
        <end position="27"/>
    </location>
</feature>
<dbReference type="Proteomes" id="UP000638353">
    <property type="component" value="Unassembled WGS sequence"/>
</dbReference>
<evidence type="ECO:0000256" key="1">
    <source>
        <dbReference type="SAM" id="MobiDB-lite"/>
    </source>
</evidence>
<evidence type="ECO:0000313" key="3">
    <source>
        <dbReference type="Proteomes" id="UP000638353"/>
    </source>
</evidence>
<reference evidence="2" key="2">
    <citation type="submission" date="2020-09" db="EMBL/GenBank/DDBJ databases">
        <authorList>
            <person name="Sun Q."/>
            <person name="Ohkuma M."/>
        </authorList>
    </citation>
    <scope>NUCLEOTIDE SEQUENCE</scope>
    <source>
        <strain evidence="2">JCM 4637</strain>
    </source>
</reference>
<proteinExistence type="predicted"/>
<name>A0A918WYI5_9ACTN</name>